<dbReference type="OrthoDB" id="421327at2759"/>
<dbReference type="GO" id="GO:0008168">
    <property type="term" value="F:methyltransferase activity"/>
    <property type="evidence" value="ECO:0007669"/>
    <property type="project" value="InterPro"/>
</dbReference>
<evidence type="ECO:0000256" key="2">
    <source>
        <dbReference type="ARBA" id="ARBA00022723"/>
    </source>
</evidence>
<evidence type="ECO:0000256" key="1">
    <source>
        <dbReference type="ARBA" id="ARBA00004173"/>
    </source>
</evidence>
<gene>
    <name evidence="8" type="ORF">SAMEA4029010_CIC11G00000000839</name>
</gene>
<dbReference type="GO" id="GO:0006412">
    <property type="term" value="P:translation"/>
    <property type="evidence" value="ECO:0007669"/>
    <property type="project" value="InterPro"/>
</dbReference>
<reference evidence="8 9" key="1">
    <citation type="submission" date="2016-10" db="EMBL/GenBank/DDBJ databases">
        <authorList>
            <person name="de Groot N.N."/>
        </authorList>
    </citation>
    <scope>NUCLEOTIDE SEQUENCE [LARGE SCALE GENOMIC DNA]</scope>
    <source>
        <strain evidence="8 9">CBS 141442</strain>
    </source>
</reference>
<dbReference type="InterPro" id="IPR052571">
    <property type="entry name" value="Mt_RNA_Methyltransferase"/>
</dbReference>
<comment type="subcellular location">
    <subcellularLocation>
        <location evidence="1">Mitochondrion</location>
    </subcellularLocation>
</comment>
<protein>
    <submittedName>
        <fullName evidence="8">CIC11C00000000839</fullName>
    </submittedName>
</protein>
<evidence type="ECO:0000256" key="5">
    <source>
        <dbReference type="ARBA" id="ARBA00023014"/>
    </source>
</evidence>
<dbReference type="GO" id="GO:0051536">
    <property type="term" value="F:iron-sulfur cluster binding"/>
    <property type="evidence" value="ECO:0007669"/>
    <property type="project" value="UniProtKB-KW"/>
</dbReference>
<keyword evidence="9" id="KW-1185">Reference proteome</keyword>
<keyword evidence="4" id="KW-0408">Iron</keyword>
<sequence>MLALRRNSSLYALCRMANNLSLRKKSTSVSEKLTMAQAQMEFMTQEKNPSQGSLPFEMRRHSESFGQLVRSEHWKKKGDLNDSEYVKTIELHPENQMELLPSPFRNADGSFIQGNTSEEARLHPLTLEARVDHTTVKLPDEIAKVINKNILLVVSPDKLRERSALVYQSLEKEQIQKAPDLSLEADAHIASLFLQNYSHAKRALSELKKRVGDSFNPKSILDVGYGPATGMIALNEIMGENFRPTTKEVYVVGRSNAEMKKRAKILLSRQVCEIPDEHELTKAAQEVVEDVIEDQEAEEGEKPDISEGYTNFEEKEYIGPVDASQIKIRTRLRDALPSTKQYELIIVNQALLTREYSFPNDVDTNIHMLLRLLKPNGHLVLIERGNALGFEIVARARQIMLRPESFESEKGSIPRPYIKGSTYKPQKIRREDQLITEDHIKFEEQLLEQLEREDLEEELAQLNETLGEPESGLEKEIIAKHGQVTEEDLKFEFEDDENYDVIPVEEEGRAILDTPTDKVDYHLSVVAPCSHHARCPLQLGDPNLYKVSNHKHRLNFCSFNQVVERPKYTMELKRGRRLATQWDKGAHDGMGIDNLSKKTLKNLEGSGRPGGNNTESGNFSYLIMHRSPNDSSTIAKIESDRAHHADVSQQAVRWPRILEFPAKIKNNVKLNVCAPSGNIEVWQVPKSLGKQTYHDARKMRQGDLWALDKKSVIVKNRLSPANFDKLNRLASTQRKFIMKEKRKKQWKKIVSRSESDFEENPIELADELASDLESSKKYRTEGKRAKFDVNPRTYDGN</sequence>
<dbReference type="Pfam" id="PF09243">
    <property type="entry name" value="Rsm22"/>
    <property type="match status" value="2"/>
</dbReference>
<dbReference type="Proteomes" id="UP000182334">
    <property type="component" value="Chromosome III"/>
</dbReference>
<dbReference type="EMBL" id="LT635758">
    <property type="protein sequence ID" value="SGZ51786.1"/>
    <property type="molecule type" value="Genomic_DNA"/>
</dbReference>
<proteinExistence type="predicted"/>
<evidence type="ECO:0000256" key="4">
    <source>
        <dbReference type="ARBA" id="ARBA00023004"/>
    </source>
</evidence>
<organism evidence="8 9">
    <name type="scientific">Sungouiella intermedia</name>
    <dbReference type="NCBI Taxonomy" id="45354"/>
    <lineage>
        <taxon>Eukaryota</taxon>
        <taxon>Fungi</taxon>
        <taxon>Dikarya</taxon>
        <taxon>Ascomycota</taxon>
        <taxon>Saccharomycotina</taxon>
        <taxon>Pichiomycetes</taxon>
        <taxon>Metschnikowiaceae</taxon>
        <taxon>Sungouiella</taxon>
    </lineage>
</organism>
<dbReference type="InterPro" id="IPR016522">
    <property type="entry name" value="RSM22_mit_bud"/>
</dbReference>
<dbReference type="PANTHER" id="PTHR13184:SF5">
    <property type="entry name" value="METHYLTRANSFERASE-LIKE PROTEIN 17, MITOCHONDRIAL"/>
    <property type="match status" value="1"/>
</dbReference>
<evidence type="ECO:0000256" key="3">
    <source>
        <dbReference type="ARBA" id="ARBA00022946"/>
    </source>
</evidence>
<evidence type="ECO:0000313" key="9">
    <source>
        <dbReference type="Proteomes" id="UP000182334"/>
    </source>
</evidence>
<evidence type="ECO:0000256" key="6">
    <source>
        <dbReference type="ARBA" id="ARBA00023128"/>
    </source>
</evidence>
<keyword evidence="2" id="KW-0479">Metal-binding</keyword>
<dbReference type="GO" id="GO:0003735">
    <property type="term" value="F:structural constituent of ribosome"/>
    <property type="evidence" value="ECO:0007669"/>
    <property type="project" value="TreeGrafter"/>
</dbReference>
<keyword evidence="5" id="KW-0411">Iron-sulfur</keyword>
<keyword evidence="3" id="KW-0809">Transit peptide</keyword>
<dbReference type="InterPro" id="IPR015324">
    <property type="entry name" value="Ribosomal_Rsm22-like"/>
</dbReference>
<dbReference type="GO" id="GO:0005763">
    <property type="term" value="C:mitochondrial small ribosomal subunit"/>
    <property type="evidence" value="ECO:0007669"/>
    <property type="project" value="TreeGrafter"/>
</dbReference>
<dbReference type="AlphaFoldDB" id="A0A1L0BNQ1"/>
<evidence type="ECO:0000313" key="8">
    <source>
        <dbReference type="EMBL" id="SGZ51786.1"/>
    </source>
</evidence>
<dbReference type="STRING" id="45354.A0A1L0BNQ1"/>
<dbReference type="SUPFAM" id="SSF53335">
    <property type="entry name" value="S-adenosyl-L-methionine-dependent methyltransferases"/>
    <property type="match status" value="1"/>
</dbReference>
<dbReference type="InterPro" id="IPR029063">
    <property type="entry name" value="SAM-dependent_MTases_sf"/>
</dbReference>
<dbReference type="PANTHER" id="PTHR13184">
    <property type="entry name" value="37S RIBOSOMAL PROTEIN S22"/>
    <property type="match status" value="1"/>
</dbReference>
<keyword evidence="6" id="KW-0496">Mitochondrion</keyword>
<comment type="function">
    <text evidence="7">Mitochondrial ribosome (mitoribosome) assembly factor. Binds at the interface of the head and body domains of the mitochondrial small ribosomal subunit (mt-SSU), occluding the mRNA channel and preventing compaction of the head domain towards the body. Probable inactive methyltransferase: retains the characteristic folding and ability to bind S-adenosyl-L-methionine, but it probably lost its methyltransferase activity.</text>
</comment>
<dbReference type="PIRSF" id="PIRSF007797">
    <property type="entry name" value="RSM22"/>
    <property type="match status" value="1"/>
</dbReference>
<evidence type="ECO:0000256" key="7">
    <source>
        <dbReference type="ARBA" id="ARBA00045681"/>
    </source>
</evidence>
<name>A0A1L0BNQ1_9ASCO</name>
<dbReference type="GO" id="GO:0046872">
    <property type="term" value="F:metal ion binding"/>
    <property type="evidence" value="ECO:0007669"/>
    <property type="project" value="UniProtKB-KW"/>
</dbReference>
<accession>A0A1L0BNQ1</accession>